<reference evidence="2" key="1">
    <citation type="submission" date="2021-03" db="EMBL/GenBank/DDBJ databases">
        <title>Agromyces archimandritus sp. nov., isolated from the cockroach Archimandrita tessellata.</title>
        <authorList>
            <person name="Guzman J."/>
            <person name="Ortuzar M."/>
            <person name="Poehlein A."/>
            <person name="Daniel R."/>
            <person name="Trujillo M."/>
            <person name="Vilcinskas A."/>
        </authorList>
    </citation>
    <scope>NUCLEOTIDE SEQUENCE</scope>
    <source>
        <strain evidence="2">G127AT</strain>
    </source>
</reference>
<dbReference type="RefSeq" id="WP_210897349.1">
    <property type="nucleotide sequence ID" value="NZ_CP071696.1"/>
</dbReference>
<sequence length="89" mass="10100">MSLPHDLSQRDLRMRSREIMDAVERGEGFTVTRDGRGIAELIPLRRRREFVPAARLLAAWRGAAAPDPDRFRADLDAASDHTVDDPYAR</sequence>
<dbReference type="AlphaFoldDB" id="A0A975FKA1"/>
<dbReference type="NCBIfam" id="TIGR01552">
    <property type="entry name" value="phd_fam"/>
    <property type="match status" value="1"/>
</dbReference>
<proteinExistence type="inferred from homology"/>
<organism evidence="2 3">
    <name type="scientific">Agromyces archimandritae</name>
    <dbReference type="NCBI Taxonomy" id="2781962"/>
    <lineage>
        <taxon>Bacteria</taxon>
        <taxon>Bacillati</taxon>
        <taxon>Actinomycetota</taxon>
        <taxon>Actinomycetes</taxon>
        <taxon>Micrococcales</taxon>
        <taxon>Microbacteriaceae</taxon>
        <taxon>Agromyces</taxon>
    </lineage>
</organism>
<name>A0A975FKA1_9MICO</name>
<dbReference type="Proteomes" id="UP000671914">
    <property type="component" value="Chromosome"/>
</dbReference>
<evidence type="ECO:0000313" key="3">
    <source>
        <dbReference type="Proteomes" id="UP000671914"/>
    </source>
</evidence>
<accession>A0A975FKA1</accession>
<gene>
    <name evidence="2" type="ORF">G127AT_12450</name>
</gene>
<comment type="similarity">
    <text evidence="1">Belongs to the phD/YefM antitoxin family.</text>
</comment>
<dbReference type="KEGG" id="aarc:G127AT_12450"/>
<dbReference type="InterPro" id="IPR036165">
    <property type="entry name" value="YefM-like_sf"/>
</dbReference>
<evidence type="ECO:0000256" key="1">
    <source>
        <dbReference type="ARBA" id="ARBA00009981"/>
    </source>
</evidence>
<protein>
    <submittedName>
        <fullName evidence="2">Type II toxin-antitoxin system prevent-host-death family antitoxin</fullName>
    </submittedName>
</protein>
<evidence type="ECO:0000313" key="2">
    <source>
        <dbReference type="EMBL" id="QTX04095.1"/>
    </source>
</evidence>
<keyword evidence="3" id="KW-1185">Reference proteome</keyword>
<dbReference type="SUPFAM" id="SSF143120">
    <property type="entry name" value="YefM-like"/>
    <property type="match status" value="1"/>
</dbReference>
<dbReference type="EMBL" id="CP071696">
    <property type="protein sequence ID" value="QTX04095.1"/>
    <property type="molecule type" value="Genomic_DNA"/>
</dbReference>